<name>A0A9Q3BIQ4_9BASI</name>
<sequence length="158" mass="17474">MELTAISIIAESTVSYDHNSTVIVTYNNQDEPVHSELINQDISTTLQRATSCANIMPSTRLGERYKPSRSSQKGFRNDFGRSQSVAEGQGSVNEAQTDKLCHSEADNNVLPSKRAEIATRSLSGHIQIQPEGIKQRISAERVSNPRISVEKLHEILPD</sequence>
<gene>
    <name evidence="2" type="ORF">O181_005678</name>
</gene>
<feature type="region of interest" description="Disordered" evidence="1">
    <location>
        <begin position="60"/>
        <end position="99"/>
    </location>
</feature>
<evidence type="ECO:0000313" key="2">
    <source>
        <dbReference type="EMBL" id="MBW0465963.1"/>
    </source>
</evidence>
<reference evidence="2" key="1">
    <citation type="submission" date="2021-03" db="EMBL/GenBank/DDBJ databases">
        <title>Draft genome sequence of rust myrtle Austropuccinia psidii MF-1, a brazilian biotype.</title>
        <authorList>
            <person name="Quecine M.C."/>
            <person name="Pachon D.M.R."/>
            <person name="Bonatelli M.L."/>
            <person name="Correr F.H."/>
            <person name="Franceschini L.M."/>
            <person name="Leite T.F."/>
            <person name="Margarido G.R.A."/>
            <person name="Almeida C.A."/>
            <person name="Ferrarezi J.A."/>
            <person name="Labate C.A."/>
        </authorList>
    </citation>
    <scope>NUCLEOTIDE SEQUENCE</scope>
    <source>
        <strain evidence="2">MF-1</strain>
    </source>
</reference>
<dbReference type="AlphaFoldDB" id="A0A9Q3BIQ4"/>
<comment type="caution">
    <text evidence="2">The sequence shown here is derived from an EMBL/GenBank/DDBJ whole genome shotgun (WGS) entry which is preliminary data.</text>
</comment>
<proteinExistence type="predicted"/>
<protein>
    <submittedName>
        <fullName evidence="2">Uncharacterized protein</fullName>
    </submittedName>
</protein>
<feature type="compositionally biased region" description="Polar residues" evidence="1">
    <location>
        <begin position="68"/>
        <end position="95"/>
    </location>
</feature>
<keyword evidence="3" id="KW-1185">Reference proteome</keyword>
<organism evidence="2 3">
    <name type="scientific">Austropuccinia psidii MF-1</name>
    <dbReference type="NCBI Taxonomy" id="1389203"/>
    <lineage>
        <taxon>Eukaryota</taxon>
        <taxon>Fungi</taxon>
        <taxon>Dikarya</taxon>
        <taxon>Basidiomycota</taxon>
        <taxon>Pucciniomycotina</taxon>
        <taxon>Pucciniomycetes</taxon>
        <taxon>Pucciniales</taxon>
        <taxon>Sphaerophragmiaceae</taxon>
        <taxon>Austropuccinia</taxon>
    </lineage>
</organism>
<evidence type="ECO:0000256" key="1">
    <source>
        <dbReference type="SAM" id="MobiDB-lite"/>
    </source>
</evidence>
<accession>A0A9Q3BIQ4</accession>
<dbReference type="Proteomes" id="UP000765509">
    <property type="component" value="Unassembled WGS sequence"/>
</dbReference>
<dbReference type="EMBL" id="AVOT02001174">
    <property type="protein sequence ID" value="MBW0465963.1"/>
    <property type="molecule type" value="Genomic_DNA"/>
</dbReference>
<evidence type="ECO:0000313" key="3">
    <source>
        <dbReference type="Proteomes" id="UP000765509"/>
    </source>
</evidence>